<dbReference type="EMBL" id="JADCKC010000003">
    <property type="protein sequence ID" value="MBE5038413.1"/>
    <property type="molecule type" value="Genomic_DNA"/>
</dbReference>
<accession>A0ABR9R5P5</accession>
<name>A0ABR9R5P5_9FIRM</name>
<dbReference type="SUPFAM" id="SSF52402">
    <property type="entry name" value="Adenine nucleotide alpha hydrolases-like"/>
    <property type="match status" value="1"/>
</dbReference>
<protein>
    <submittedName>
        <fullName evidence="1">Phosphoadenosine phosphosulfate reductase</fullName>
    </submittedName>
</protein>
<evidence type="ECO:0000313" key="2">
    <source>
        <dbReference type="Proteomes" id="UP000768567"/>
    </source>
</evidence>
<keyword evidence="2" id="KW-1185">Reference proteome</keyword>
<gene>
    <name evidence="1" type="ORF">INF35_11505</name>
</gene>
<organism evidence="1 2">
    <name type="scientific">Gemmiger gallinarum</name>
    <dbReference type="NCBI Taxonomy" id="2779354"/>
    <lineage>
        <taxon>Bacteria</taxon>
        <taxon>Bacillati</taxon>
        <taxon>Bacillota</taxon>
        <taxon>Clostridia</taxon>
        <taxon>Eubacteriales</taxon>
        <taxon>Gemmiger</taxon>
    </lineage>
</organism>
<reference evidence="1 2" key="1">
    <citation type="submission" date="2020-10" db="EMBL/GenBank/DDBJ databases">
        <title>ChiBAC.</title>
        <authorList>
            <person name="Zenner C."/>
            <person name="Hitch T.C.A."/>
            <person name="Clavel T."/>
        </authorList>
    </citation>
    <scope>NUCLEOTIDE SEQUENCE [LARGE SCALE GENOMIC DNA]</scope>
    <source>
        <strain evidence="1 2">DSM 109015</strain>
    </source>
</reference>
<sequence>MPKTICSCSMGKDSLATVILALMHHEPLDEIVYCEVMFDKEISGEVPEHRTFIYETAIPWLRRAGLNVKILRANTTYKECFTKTIQRGKGKGKLKGFPLCGRCNIQRDCKVRPIQKYMKCLPQETQQYVGLATDEQDRLMRLQEKQISLLEQYACSEAEAWELCRRYGLLSPVYDFTDRNGCWFCPNAKLPELRHLYDHHPDLWREMLALQALPNKATEKFNRELRFSDYDILFHNEDAQLCWFTQ</sequence>
<dbReference type="Proteomes" id="UP000768567">
    <property type="component" value="Unassembled WGS sequence"/>
</dbReference>
<dbReference type="Gene3D" id="3.40.50.620">
    <property type="entry name" value="HUPs"/>
    <property type="match status" value="1"/>
</dbReference>
<dbReference type="RefSeq" id="WP_040918723.1">
    <property type="nucleotide sequence ID" value="NZ_JADCKC010000003.1"/>
</dbReference>
<evidence type="ECO:0000313" key="1">
    <source>
        <dbReference type="EMBL" id="MBE5038413.1"/>
    </source>
</evidence>
<comment type="caution">
    <text evidence="1">The sequence shown here is derived from an EMBL/GenBank/DDBJ whole genome shotgun (WGS) entry which is preliminary data.</text>
</comment>
<dbReference type="InterPro" id="IPR014729">
    <property type="entry name" value="Rossmann-like_a/b/a_fold"/>
</dbReference>
<proteinExistence type="predicted"/>